<protein>
    <submittedName>
        <fullName evidence="9">GEVED domain-containing protein</fullName>
    </submittedName>
</protein>
<dbReference type="InterPro" id="IPR001434">
    <property type="entry name" value="OmcB-like_DUF11"/>
</dbReference>
<evidence type="ECO:0000259" key="6">
    <source>
        <dbReference type="Pfam" id="PF17210"/>
    </source>
</evidence>
<dbReference type="Pfam" id="PF20009">
    <property type="entry name" value="GEVED"/>
    <property type="match status" value="2"/>
</dbReference>
<evidence type="ECO:0000313" key="9">
    <source>
        <dbReference type="EMBL" id="WCE69893.1"/>
    </source>
</evidence>
<dbReference type="EMBL" id="CP116423">
    <property type="protein sequence ID" value="WCE69893.1"/>
    <property type="molecule type" value="Genomic_DNA"/>
</dbReference>
<evidence type="ECO:0000259" key="8">
    <source>
        <dbReference type="Pfam" id="PF24346"/>
    </source>
</evidence>
<dbReference type="Pfam" id="PF24346">
    <property type="entry name" value="DUF7507"/>
    <property type="match status" value="1"/>
</dbReference>
<evidence type="ECO:0000313" key="10">
    <source>
        <dbReference type="Proteomes" id="UP001210770"/>
    </source>
</evidence>
<evidence type="ECO:0000256" key="3">
    <source>
        <dbReference type="ARBA" id="ARBA00022729"/>
    </source>
</evidence>
<feature type="domain" description="DUF11" evidence="5">
    <location>
        <begin position="1214"/>
        <end position="1314"/>
    </location>
</feature>
<keyword evidence="3 4" id="KW-0732">Signal</keyword>
<evidence type="ECO:0000256" key="2">
    <source>
        <dbReference type="ARBA" id="ARBA00022525"/>
    </source>
</evidence>
<evidence type="ECO:0000259" key="7">
    <source>
        <dbReference type="Pfam" id="PF20009"/>
    </source>
</evidence>
<dbReference type="InterPro" id="IPR047589">
    <property type="entry name" value="DUF11_rpt"/>
</dbReference>
<dbReference type="Gene3D" id="2.60.40.10">
    <property type="entry name" value="Immunoglobulins"/>
    <property type="match status" value="1"/>
</dbReference>
<feature type="signal peptide" evidence="4">
    <location>
        <begin position="1"/>
        <end position="30"/>
    </location>
</feature>
<dbReference type="InterPro" id="IPR055354">
    <property type="entry name" value="DUF7507"/>
</dbReference>
<feature type="domain" description="GEVED" evidence="7">
    <location>
        <begin position="987"/>
        <end position="1072"/>
    </location>
</feature>
<dbReference type="NCBIfam" id="TIGR01451">
    <property type="entry name" value="B_ant_repeat"/>
    <property type="match status" value="1"/>
</dbReference>
<dbReference type="GO" id="GO:0005576">
    <property type="term" value="C:extracellular region"/>
    <property type="evidence" value="ECO:0007669"/>
    <property type="project" value="UniProtKB-SubCell"/>
</dbReference>
<dbReference type="InterPro" id="IPR033764">
    <property type="entry name" value="Sdr_B"/>
</dbReference>
<accession>A0AAX3LMI3</accession>
<dbReference type="SUPFAM" id="SSF117074">
    <property type="entry name" value="Hypothetical protein PA1324"/>
    <property type="match status" value="1"/>
</dbReference>
<sequence>MKRLSNRKALRGVSLAVCAALAVSSFPADAGDFSIDWSTFDWPAGFAGPLLRTLSDQYGFEIDTTVEITGNLRPYSADAQGNPIFTPDDVNILGGGVDSLVIVGDAAPNAGRRGDDRITASVSASSGGVAFQVDNLTVDILDVDPTDTHSTGDRCDFVTAFGDNGNPSITTLGPAPTVVVGPGPGSGDTGLLNGNEAQCLFIDGSAFLSPGSGDDTNGSIRLSYPNATSRIELWYDESIGEVRSYYNPVTLPYDAGARGIGIFADVNFTTEQTISLARFTSPLSALQGTTVTFIYEVTNTGELPFNPNQDVVIEDSLVGTVTCPAITAPVAPGGKVTCTAEYTVTAADALSGAVDSTATAGIGAIGTPFVSRLQSNPQNASIVANVLSTDNGPQTCTPRSVFAQPRTQLAGAGSAAALTTSDIFVFDNVTTDINGNDLDVVFQATQISNATAVNIDGSLEARMTPADNGFVTYRLRLVEDGSATPSNPQGRAVEQSRINGVIVQQTDVDSRGTSDDSSDVVGPLLAPDGISYFHTAPLAGFPAGGQAITMDPAKVGDPTNWTEEPNETGFDNYATYEYGTFTEGEFIHGYTGSSLNDANRGSSIRLCAVANTSASVVAGDDDYTATPLNSLLGGTAGEVMSNDTINGLPAAFPTATLAVLTEAVPQNSGDPVPVLETQGADAGRVIVPPGVPSGTYLIDYELCDSIDPMQCDRAQVTVAVFDGLGVDFGDAPISYLTASHGVSDTPQVYLGDVPPDIELVAQSDASATADDLLDSDDEDAVVFPVMTQGMISTLNIPVKGAGYLQAWIDFNGDGVFEGSFGENIARDLRDDGTGFDDVAGDGVIQIDVTVPSDATTSTTFARFRYSSEAGLPVASFAVDGEIEDYSLIIAAADLVDRGDAPASYGEPRHIIVPDIYLGGGLPDSETESMFSANADGDDLDGIDDEDSVAEFPVLEAGSIVPLTIQTHETLSAQLALGLPVTEGITNLQLWIDFNQNNVFDPTEQVAINFRDGGLGDTDGAFNNQISLNIPVPVDVGNGTTYARIRWSTSSALTQDPFSGLNFDGEVEDYLVTLVNLLPQGRIGGTLYEDADSSGSRDGAEATLPAGITVTLFDDAGTPADRADDTQVAVTETDAAGAYSFSNLDPARAYLVEVDEADPEIPAGLTLTTGNRIASLAVDAGSGSPVSSDFGFETLPTEADLALTQTILRAADASPATEATVGEALDVVLTVTNTGPGSPSDVRVLDLIPDGFAYVSDDAAAQGDSYDASTGLWLLGDVPSGSSRSLTIRVTMQSEGATENQAEIIGASLPDPDSDPGTGALVDDLGDGLADDDEALARVARRANGPVLSGVVFFDIGAGADAYDGAQQAGEAGTDRAVVEILDAGGALLVTPDLAADGTWRAALPEGYSGAVTVVAQPGAGLLNVSEGGAALPGVVNGDPHDGRFTFTPAAGTAYAGLDFGLIEAARLNQSQDKTIRAGQVLALRHEYIASAPGSVTFSVAAEASAPEGAFSTALYEDTDCDGTPDQAITGPLPTNAGGLICVLARVTASGAATQGSTYRFDLVADTSYGSSGLAQRNVNTDRLVVEAAQGTLKLTKTVRNVTRGTPEGVSNGAAAGDVLEYRIYVETVGTVPARDIVVYDKTPPYTALAAAVPSPVTLADGVTCTLDAPLANAPGYDGALRWSCTGALQPGAQGFVSFEVSIQ</sequence>
<dbReference type="InterPro" id="IPR013783">
    <property type="entry name" value="Ig-like_fold"/>
</dbReference>
<comment type="subcellular location">
    <subcellularLocation>
        <location evidence="1">Secreted</location>
    </subcellularLocation>
</comment>
<gene>
    <name evidence="9" type="ORF">PL336_13980</name>
</gene>
<reference evidence="9" key="1">
    <citation type="submission" date="2023-01" db="EMBL/GenBank/DDBJ databases">
        <title>Comparative genomic analysis of cold water coral derived Sulfitobacter faviae: insights into their metabolism and habitat adaptation.</title>
        <authorList>
            <person name="Guo Y."/>
            <person name="Lin S."/>
            <person name="Huang Z."/>
            <person name="Tang K."/>
            <person name="Wang X."/>
        </authorList>
    </citation>
    <scope>NUCLEOTIDE SEQUENCE</scope>
    <source>
        <strain evidence="9">SCSIO W_1865</strain>
    </source>
</reference>
<dbReference type="Proteomes" id="UP001210770">
    <property type="component" value="Chromosome"/>
</dbReference>
<evidence type="ECO:0000256" key="4">
    <source>
        <dbReference type="SAM" id="SignalP"/>
    </source>
</evidence>
<dbReference type="InterPro" id="IPR045474">
    <property type="entry name" value="GEVED"/>
</dbReference>
<evidence type="ECO:0000259" key="5">
    <source>
        <dbReference type="Pfam" id="PF01345"/>
    </source>
</evidence>
<proteinExistence type="predicted"/>
<feature type="domain" description="DUF7507" evidence="8">
    <location>
        <begin position="284"/>
        <end position="361"/>
    </location>
</feature>
<feature type="chain" id="PRO_5043477980" evidence="4">
    <location>
        <begin position="31"/>
        <end position="1703"/>
    </location>
</feature>
<dbReference type="RefSeq" id="WP_271688263.1">
    <property type="nucleotide sequence ID" value="NZ_CP116423.1"/>
</dbReference>
<dbReference type="InterPro" id="IPR051172">
    <property type="entry name" value="Chlamydia_OmcB"/>
</dbReference>
<organism evidence="9 10">
    <name type="scientific">Sulfitobacter faviae</name>
    <dbReference type="NCBI Taxonomy" id="1775881"/>
    <lineage>
        <taxon>Bacteria</taxon>
        <taxon>Pseudomonadati</taxon>
        <taxon>Pseudomonadota</taxon>
        <taxon>Alphaproteobacteria</taxon>
        <taxon>Rhodobacterales</taxon>
        <taxon>Roseobacteraceae</taxon>
        <taxon>Sulfitobacter</taxon>
    </lineage>
</organism>
<feature type="domain" description="GEVED" evidence="7">
    <location>
        <begin position="803"/>
        <end position="887"/>
    </location>
</feature>
<keyword evidence="2" id="KW-0964">Secreted</keyword>
<dbReference type="PANTHER" id="PTHR34819">
    <property type="entry name" value="LARGE CYSTEINE-RICH PERIPLASMIC PROTEIN OMCB"/>
    <property type="match status" value="1"/>
</dbReference>
<dbReference type="Pfam" id="PF01345">
    <property type="entry name" value="DUF11"/>
    <property type="match status" value="1"/>
</dbReference>
<dbReference type="Pfam" id="PF17210">
    <property type="entry name" value="SdrD_B"/>
    <property type="match status" value="1"/>
</dbReference>
<feature type="domain" description="SD-repeat containing protein B" evidence="6">
    <location>
        <begin position="1081"/>
        <end position="1178"/>
    </location>
</feature>
<name>A0AAX3LMI3_9RHOB</name>
<evidence type="ECO:0000256" key="1">
    <source>
        <dbReference type="ARBA" id="ARBA00004613"/>
    </source>
</evidence>